<dbReference type="PANTHER" id="PTHR45962">
    <property type="entry name" value="N-FATTY-ACYL-AMINO ACID SYNTHASE/HYDROLASE PM20D1"/>
    <property type="match status" value="1"/>
</dbReference>
<dbReference type="SUPFAM" id="SSF53187">
    <property type="entry name" value="Zn-dependent exopeptidases"/>
    <property type="match status" value="1"/>
</dbReference>
<dbReference type="PROSITE" id="PS00758">
    <property type="entry name" value="ARGE_DAPE_CPG2_1"/>
    <property type="match status" value="1"/>
</dbReference>
<dbReference type="GO" id="GO:0046872">
    <property type="term" value="F:metal ion binding"/>
    <property type="evidence" value="ECO:0007669"/>
    <property type="project" value="UniProtKB-KW"/>
</dbReference>
<evidence type="ECO:0000256" key="7">
    <source>
        <dbReference type="PIRSR" id="PIRSR037217-2"/>
    </source>
</evidence>
<evidence type="ECO:0000256" key="6">
    <source>
        <dbReference type="PIRSR" id="PIRSR037217-1"/>
    </source>
</evidence>
<dbReference type="FunFam" id="3.40.630.10:FF:000027">
    <property type="entry name" value="N-fatty-acyl-amino acid synthase/hydrolase PM20D1"/>
    <property type="match status" value="1"/>
</dbReference>
<dbReference type="PANTHER" id="PTHR45962:SF1">
    <property type="entry name" value="N-FATTY-ACYL-AMINO ACID SYNTHASE_HYDROLASE PM20D1"/>
    <property type="match status" value="1"/>
</dbReference>
<keyword evidence="5 7" id="KW-0862">Zinc</keyword>
<dbReference type="PROSITE" id="PS00759">
    <property type="entry name" value="ARGE_DAPE_CPG2_2"/>
    <property type="match status" value="1"/>
</dbReference>
<dbReference type="GO" id="GO:0000328">
    <property type="term" value="C:fungal-type vacuole lumen"/>
    <property type="evidence" value="ECO:0007669"/>
    <property type="project" value="TreeGrafter"/>
</dbReference>
<dbReference type="CDD" id="cd05674">
    <property type="entry name" value="M20_yscS"/>
    <property type="match status" value="1"/>
</dbReference>
<dbReference type="SUPFAM" id="SSF55031">
    <property type="entry name" value="Bacterial exopeptidase dimerisation domain"/>
    <property type="match status" value="1"/>
</dbReference>
<dbReference type="InterPro" id="IPR036264">
    <property type="entry name" value="Bact_exopeptidase_dim_dom"/>
</dbReference>
<evidence type="ECO:0000313" key="11">
    <source>
        <dbReference type="Proteomes" id="UP000623687"/>
    </source>
</evidence>
<protein>
    <recommendedName>
        <fullName evidence="9">Peptidase M20 dimerisation domain-containing protein</fullName>
    </recommendedName>
</protein>
<keyword evidence="8" id="KW-0812">Transmembrane</keyword>
<gene>
    <name evidence="10" type="ORF">PC9H_007382</name>
</gene>
<organism evidence="10 11">
    <name type="scientific">Pleurotus ostreatus</name>
    <name type="common">Oyster mushroom</name>
    <name type="synonym">White-rot fungus</name>
    <dbReference type="NCBI Taxonomy" id="5322"/>
    <lineage>
        <taxon>Eukaryota</taxon>
        <taxon>Fungi</taxon>
        <taxon>Dikarya</taxon>
        <taxon>Basidiomycota</taxon>
        <taxon>Agaricomycotina</taxon>
        <taxon>Agaricomycetes</taxon>
        <taxon>Agaricomycetidae</taxon>
        <taxon>Agaricales</taxon>
        <taxon>Pleurotineae</taxon>
        <taxon>Pleurotaceae</taxon>
        <taxon>Pleurotus</taxon>
    </lineage>
</organism>
<dbReference type="AlphaFoldDB" id="A0A8H7DQ48"/>
<evidence type="ECO:0000256" key="5">
    <source>
        <dbReference type="ARBA" id="ARBA00022833"/>
    </source>
</evidence>
<feature type="binding site" evidence="7">
    <location>
        <position position="546"/>
    </location>
    <ligand>
        <name>Zn(2+)</name>
        <dbReference type="ChEBI" id="CHEBI:29105"/>
        <label>1</label>
    </ligand>
</feature>
<dbReference type="GO" id="GO:0004181">
    <property type="term" value="F:metallocarboxypeptidase activity"/>
    <property type="evidence" value="ECO:0007669"/>
    <property type="project" value="InterPro"/>
</dbReference>
<feature type="binding site" evidence="7">
    <location>
        <position position="161"/>
    </location>
    <ligand>
        <name>Zn(2+)</name>
        <dbReference type="ChEBI" id="CHEBI:29105"/>
        <label>2</label>
    </ligand>
</feature>
<dbReference type="InterPro" id="IPR017141">
    <property type="entry name" value="Pept_M20_carboxypep"/>
</dbReference>
<dbReference type="Proteomes" id="UP000623687">
    <property type="component" value="Unassembled WGS sequence"/>
</dbReference>
<dbReference type="Gene3D" id="1.10.150.900">
    <property type="match status" value="1"/>
</dbReference>
<name>A0A8H7DQ48_PLEOS</name>
<dbReference type="PIRSF" id="PIRSF037217">
    <property type="entry name" value="Carboxypeptidase_S"/>
    <property type="match status" value="1"/>
</dbReference>
<keyword evidence="8" id="KW-1133">Transmembrane helix</keyword>
<keyword evidence="3 7" id="KW-0479">Metal-binding</keyword>
<feature type="active site" evidence="6">
    <location>
        <position position="163"/>
    </location>
</feature>
<dbReference type="InterPro" id="IPR011650">
    <property type="entry name" value="Peptidase_M20_dimer"/>
</dbReference>
<dbReference type="InterPro" id="IPR001261">
    <property type="entry name" value="ArgE/DapE_CS"/>
</dbReference>
<feature type="binding site" evidence="7">
    <location>
        <position position="196"/>
    </location>
    <ligand>
        <name>Zn(2+)</name>
        <dbReference type="ChEBI" id="CHEBI:29105"/>
        <label>2</label>
    </ligand>
</feature>
<evidence type="ECO:0000259" key="9">
    <source>
        <dbReference type="Pfam" id="PF07687"/>
    </source>
</evidence>
<dbReference type="RefSeq" id="XP_036630533.1">
    <property type="nucleotide sequence ID" value="XM_036776913.1"/>
</dbReference>
<dbReference type="InterPro" id="IPR002933">
    <property type="entry name" value="Peptidase_M20"/>
</dbReference>
<reference evidence="10" key="1">
    <citation type="submission" date="2019-07" db="EMBL/GenBank/DDBJ databases">
        <authorList>
            <person name="Palmer J.M."/>
        </authorList>
    </citation>
    <scope>NUCLEOTIDE SEQUENCE</scope>
    <source>
        <strain evidence="10">PC9</strain>
    </source>
</reference>
<feature type="active site" description="Proton acceptor" evidence="6">
    <location>
        <position position="230"/>
    </location>
</feature>
<keyword evidence="4" id="KW-0378">Hydrolase</keyword>
<sequence length="577" mass="63159">MGQTTILEGGEQLARARSKSRRLHLLLVVVFVGAYFAGHRCWHHASMNQAPVCPQTEALVPTQNHGLWSDISALISTDSFEKHAAELLGGAVRVRGETFDSMGPVGEDPRWEVHSKFHEYLAQNFPQIYKALKLETVNTYGLLYTWQGSDTSLKPLLMMAHLDTVPVNPDTIESWTHPPWSGYFDGTSIWGRGSSDDKSGLIGTMTAIELLLQRGFQPSRTVVLAFGFDEEAGGVQGAGHIAPVLLDRYGEDSFTAIIDEGGGFSEEYGTTFAGPGVAEKGSMNVDLEVTAPGGHSSIPPSHTSIGMLAAAIVYLEDHPFDVHLDRKSTIYARLQCAAQHGKEMDPTLRHKIRQSLKSDKKLRELETLLFADSVEKSLAGTTQAIDLINGGVKSNALPEQARAVINHRIDSMSSSNVVKERDTTLLKEIAHKFNLSYTAFGHEITEKDAPSAGTISISSPLVLEPAPVTPIVMDRATPYGILSGSIRATYDARRSQNNQSGDIFVTPGMPTGNTDTRYYWGLTNHIFRYTHHDLGTSNNPLGGGVHTVNEHIEISAFVEMIRFYVTFILNMQESLAV</sequence>
<dbReference type="GO" id="GO:0051603">
    <property type="term" value="P:proteolysis involved in protein catabolic process"/>
    <property type="evidence" value="ECO:0007669"/>
    <property type="project" value="TreeGrafter"/>
</dbReference>
<comment type="similarity">
    <text evidence="1">Belongs to the peptidase M20A family.</text>
</comment>
<accession>A0A8H7DQ48</accession>
<feature type="transmembrane region" description="Helical" evidence="8">
    <location>
        <begin position="21"/>
        <end position="38"/>
    </location>
</feature>
<dbReference type="Gene3D" id="3.30.70.360">
    <property type="match status" value="1"/>
</dbReference>
<dbReference type="Pfam" id="PF07687">
    <property type="entry name" value="M20_dimer"/>
    <property type="match status" value="1"/>
</dbReference>
<feature type="binding site" evidence="7">
    <location>
        <position position="196"/>
    </location>
    <ligand>
        <name>Zn(2+)</name>
        <dbReference type="ChEBI" id="CHEBI:29105"/>
        <label>1</label>
    </ligand>
</feature>
<dbReference type="GeneID" id="59377200"/>
<keyword evidence="2" id="KW-0645">Protease</keyword>
<dbReference type="OrthoDB" id="3064516at2759"/>
<evidence type="ECO:0000256" key="8">
    <source>
        <dbReference type="SAM" id="Phobius"/>
    </source>
</evidence>
<evidence type="ECO:0000256" key="2">
    <source>
        <dbReference type="ARBA" id="ARBA00022670"/>
    </source>
</evidence>
<proteinExistence type="inferred from homology"/>
<feature type="binding site" evidence="7">
    <location>
        <position position="231"/>
    </location>
    <ligand>
        <name>Zn(2+)</name>
        <dbReference type="ChEBI" id="CHEBI:29105"/>
        <label>1</label>
    </ligand>
</feature>
<keyword evidence="8" id="KW-0472">Membrane</keyword>
<feature type="binding site" evidence="7">
    <location>
        <position position="259"/>
    </location>
    <ligand>
        <name>Zn(2+)</name>
        <dbReference type="ChEBI" id="CHEBI:29105"/>
        <label>2</label>
    </ligand>
</feature>
<evidence type="ECO:0000256" key="3">
    <source>
        <dbReference type="ARBA" id="ARBA00022723"/>
    </source>
</evidence>
<dbReference type="EMBL" id="JACETU010000005">
    <property type="protein sequence ID" value="KAF7428161.1"/>
    <property type="molecule type" value="Genomic_DNA"/>
</dbReference>
<evidence type="ECO:0000313" key="10">
    <source>
        <dbReference type="EMBL" id="KAF7428161.1"/>
    </source>
</evidence>
<dbReference type="InterPro" id="IPR047177">
    <property type="entry name" value="Pept_M20A"/>
</dbReference>
<evidence type="ECO:0000256" key="1">
    <source>
        <dbReference type="ARBA" id="ARBA00006247"/>
    </source>
</evidence>
<evidence type="ECO:0000256" key="4">
    <source>
        <dbReference type="ARBA" id="ARBA00022801"/>
    </source>
</evidence>
<feature type="domain" description="Peptidase M20 dimerisation" evidence="9">
    <location>
        <begin position="277"/>
        <end position="431"/>
    </location>
</feature>
<comment type="caution">
    <text evidence="10">The sequence shown here is derived from an EMBL/GenBank/DDBJ whole genome shotgun (WGS) entry which is preliminary data.</text>
</comment>
<dbReference type="Gene3D" id="3.40.630.10">
    <property type="entry name" value="Zn peptidases"/>
    <property type="match status" value="1"/>
</dbReference>
<keyword evidence="11" id="KW-1185">Reference proteome</keyword>
<dbReference type="VEuPathDB" id="FungiDB:PC9H_007382"/>
<dbReference type="Pfam" id="PF01546">
    <property type="entry name" value="Peptidase_M20"/>
    <property type="match status" value="1"/>
</dbReference>